<dbReference type="OMA" id="FHEHCFV"/>
<dbReference type="InterPro" id="IPR001781">
    <property type="entry name" value="Znf_LIM"/>
</dbReference>
<dbReference type="AlphaFoldDB" id="A2GC88"/>
<dbReference type="VEuPathDB" id="TrichDB:TVAGG3_0285800"/>
<dbReference type="EMBL" id="DS115021">
    <property type="protein sequence ID" value="EAX85227.1"/>
    <property type="molecule type" value="Genomic_DNA"/>
</dbReference>
<reference evidence="7" key="2">
    <citation type="journal article" date="2007" name="Science">
        <title>Draft genome sequence of the sexually transmitted pathogen Trichomonas vaginalis.</title>
        <authorList>
            <person name="Carlton J.M."/>
            <person name="Hirt R.P."/>
            <person name="Silva J.C."/>
            <person name="Delcher A.L."/>
            <person name="Schatz M."/>
            <person name="Zhao Q."/>
            <person name="Wortman J.R."/>
            <person name="Bidwell S.L."/>
            <person name="Alsmark U.C.M."/>
            <person name="Besteiro S."/>
            <person name="Sicheritz-Ponten T."/>
            <person name="Noel C.J."/>
            <person name="Dacks J.B."/>
            <person name="Foster P.G."/>
            <person name="Simillion C."/>
            <person name="Van de Peer Y."/>
            <person name="Miranda-Saavedra D."/>
            <person name="Barton G.J."/>
            <person name="Westrop G.D."/>
            <person name="Mueller S."/>
            <person name="Dessi D."/>
            <person name="Fiori P.L."/>
            <person name="Ren Q."/>
            <person name="Paulsen I."/>
            <person name="Zhang H."/>
            <person name="Bastida-Corcuera F.D."/>
            <person name="Simoes-Barbosa A."/>
            <person name="Brown M.T."/>
            <person name="Hayes R.D."/>
            <person name="Mukherjee M."/>
            <person name="Okumura C.Y."/>
            <person name="Schneider R."/>
            <person name="Smith A.J."/>
            <person name="Vanacova S."/>
            <person name="Villalvazo M."/>
            <person name="Haas B.J."/>
            <person name="Pertea M."/>
            <person name="Feldblyum T.V."/>
            <person name="Utterback T.R."/>
            <person name="Shu C.L."/>
            <person name="Osoegawa K."/>
            <person name="de Jong P.J."/>
            <person name="Hrdy I."/>
            <person name="Horvathova L."/>
            <person name="Zubacova Z."/>
            <person name="Dolezal P."/>
            <person name="Malik S.B."/>
            <person name="Logsdon J.M. Jr."/>
            <person name="Henze K."/>
            <person name="Gupta A."/>
            <person name="Wang C.C."/>
            <person name="Dunne R.L."/>
            <person name="Upcroft J.A."/>
            <person name="Upcroft P."/>
            <person name="White O."/>
            <person name="Salzberg S.L."/>
            <person name="Tang P."/>
            <person name="Chiu C.-H."/>
            <person name="Lee Y.-S."/>
            <person name="Embley T.M."/>
            <person name="Coombs G.H."/>
            <person name="Mottram J.C."/>
            <person name="Tachezy J."/>
            <person name="Fraser-Liggett C.M."/>
            <person name="Johnson P.J."/>
        </authorList>
    </citation>
    <scope>NUCLEOTIDE SEQUENCE [LARGE SCALE GENOMIC DNA]</scope>
    <source>
        <strain evidence="7">G3</strain>
    </source>
</reference>
<gene>
    <name evidence="7" type="ORF">TVAG_513710</name>
</gene>
<dbReference type="PANTHER" id="PTHR24214">
    <property type="entry name" value="PDZ AND LIM DOMAIN PROTEIN ZASP"/>
    <property type="match status" value="1"/>
</dbReference>
<accession>A2GC88</accession>
<dbReference type="InParanoid" id="A2GC88"/>
<dbReference type="Pfam" id="PF00412">
    <property type="entry name" value="LIM"/>
    <property type="match status" value="3"/>
</dbReference>
<dbReference type="Proteomes" id="UP000001542">
    <property type="component" value="Unassembled WGS sequence"/>
</dbReference>
<evidence type="ECO:0000256" key="5">
    <source>
        <dbReference type="SAM" id="MobiDB-lite"/>
    </source>
</evidence>
<dbReference type="PROSITE" id="PS50023">
    <property type="entry name" value="LIM_DOMAIN_2"/>
    <property type="match status" value="1"/>
</dbReference>
<dbReference type="InterPro" id="IPR050604">
    <property type="entry name" value="PDZ-LIM_domain"/>
</dbReference>
<dbReference type="PROSITE" id="PS00478">
    <property type="entry name" value="LIM_DOMAIN_1"/>
    <property type="match status" value="2"/>
</dbReference>
<evidence type="ECO:0000313" key="8">
    <source>
        <dbReference type="Proteomes" id="UP000001542"/>
    </source>
</evidence>
<dbReference type="SMART" id="SM00132">
    <property type="entry name" value="LIM"/>
    <property type="match status" value="3"/>
</dbReference>
<dbReference type="eggNOG" id="KOG1703">
    <property type="taxonomic scope" value="Eukaryota"/>
</dbReference>
<evidence type="ECO:0000256" key="2">
    <source>
        <dbReference type="ARBA" id="ARBA00022833"/>
    </source>
</evidence>
<keyword evidence="1 4" id="KW-0479">Metal-binding</keyword>
<feature type="region of interest" description="Disordered" evidence="5">
    <location>
        <begin position="1"/>
        <end position="39"/>
    </location>
</feature>
<evidence type="ECO:0000256" key="1">
    <source>
        <dbReference type="ARBA" id="ARBA00022723"/>
    </source>
</evidence>
<dbReference type="GO" id="GO:0046872">
    <property type="term" value="F:metal ion binding"/>
    <property type="evidence" value="ECO:0007669"/>
    <property type="project" value="UniProtKB-KW"/>
</dbReference>
<evidence type="ECO:0000256" key="3">
    <source>
        <dbReference type="ARBA" id="ARBA00023038"/>
    </source>
</evidence>
<dbReference type="Gene3D" id="2.10.110.10">
    <property type="entry name" value="Cysteine Rich Protein"/>
    <property type="match status" value="3"/>
</dbReference>
<keyword evidence="2 4" id="KW-0862">Zinc</keyword>
<reference evidence="7" key="1">
    <citation type="submission" date="2006-10" db="EMBL/GenBank/DDBJ databases">
        <authorList>
            <person name="Amadeo P."/>
            <person name="Zhao Q."/>
            <person name="Wortman J."/>
            <person name="Fraser-Liggett C."/>
            <person name="Carlton J."/>
        </authorList>
    </citation>
    <scope>NUCLEOTIDE SEQUENCE</scope>
    <source>
        <strain evidence="7">G3</strain>
    </source>
</reference>
<dbReference type="VEuPathDB" id="TrichDB:TVAG_513710"/>
<dbReference type="CDD" id="cd08368">
    <property type="entry name" value="LIM"/>
    <property type="match status" value="2"/>
</dbReference>
<dbReference type="SMR" id="A2GC88"/>
<organism evidence="7 8">
    <name type="scientific">Trichomonas vaginalis (strain ATCC PRA-98 / G3)</name>
    <dbReference type="NCBI Taxonomy" id="412133"/>
    <lineage>
        <taxon>Eukaryota</taxon>
        <taxon>Metamonada</taxon>
        <taxon>Parabasalia</taxon>
        <taxon>Trichomonadida</taxon>
        <taxon>Trichomonadidae</taxon>
        <taxon>Trichomonas</taxon>
    </lineage>
</organism>
<protein>
    <submittedName>
        <fullName evidence="7">LIM domain containing protein</fullName>
    </submittedName>
</protein>
<dbReference type="OrthoDB" id="15567at2759"/>
<feature type="compositionally biased region" description="Polar residues" evidence="5">
    <location>
        <begin position="15"/>
        <end position="39"/>
    </location>
</feature>
<keyword evidence="8" id="KW-1185">Reference proteome</keyword>
<evidence type="ECO:0000256" key="4">
    <source>
        <dbReference type="PROSITE-ProRule" id="PRU00125"/>
    </source>
</evidence>
<dbReference type="STRING" id="5722.A2GC88"/>
<sequence length="283" mass="31577">MDAPEIAFFSRKRPTSSSQNSTETDGVSSDNAPNEMQFGSQLTAFQSMENTDDEVLEIIKSVGPSSRDISQLNSMNSAESWASFASFGPRCQRCGNPCGSDVIYFENLAFHKRHFTCKKCNQPLIEPVLIGKEVYCLTCSHGDKQPDMPEDYGCCICSKPFCETSIIIAGKCYCQEHFRCATCHKQLTVDNYRQRKGHIYCIEHAPQRPITSCAECGGEITDKAITAIGQHFHPGCFCCVICQTNLANQAFAAWKNKPICQNCFKRLPKHIRAIISKQVHTGF</sequence>
<dbReference type="PANTHER" id="PTHR24214:SF38">
    <property type="entry name" value="PDZ AND LIM DOMAIN PROTEIN ZASP-RELATED"/>
    <property type="match status" value="1"/>
</dbReference>
<keyword evidence="3 4" id="KW-0440">LIM domain</keyword>
<evidence type="ECO:0000259" key="6">
    <source>
        <dbReference type="PROSITE" id="PS50023"/>
    </source>
</evidence>
<evidence type="ECO:0000313" key="7">
    <source>
        <dbReference type="EMBL" id="EAX85227.1"/>
    </source>
</evidence>
<dbReference type="SUPFAM" id="SSF57716">
    <property type="entry name" value="Glucocorticoid receptor-like (DNA-binding domain)"/>
    <property type="match status" value="1"/>
</dbReference>
<feature type="domain" description="LIM zinc-binding" evidence="6">
    <location>
        <begin position="211"/>
        <end position="270"/>
    </location>
</feature>
<proteinExistence type="predicted"/>
<name>A2GC88_TRIV3</name>